<accession>A0A0C3DQN5</accession>
<protein>
    <submittedName>
        <fullName evidence="1">Uncharacterized protein</fullName>
    </submittedName>
</protein>
<proteinExistence type="predicted"/>
<dbReference type="AlphaFoldDB" id="A0A0C3DQN5"/>
<keyword evidence="2" id="KW-1185">Reference proteome</keyword>
<feature type="non-terminal residue" evidence="1">
    <location>
        <position position="1"/>
    </location>
</feature>
<gene>
    <name evidence="1" type="ORF">SCLCIDRAFT_63544</name>
</gene>
<dbReference type="Proteomes" id="UP000053989">
    <property type="component" value="Unassembled WGS sequence"/>
</dbReference>
<name>A0A0C3DQN5_9AGAM</name>
<dbReference type="EMBL" id="KN822038">
    <property type="protein sequence ID" value="KIM62965.1"/>
    <property type="molecule type" value="Genomic_DNA"/>
</dbReference>
<evidence type="ECO:0000313" key="1">
    <source>
        <dbReference type="EMBL" id="KIM62965.1"/>
    </source>
</evidence>
<reference evidence="1 2" key="1">
    <citation type="submission" date="2014-04" db="EMBL/GenBank/DDBJ databases">
        <authorList>
            <consortium name="DOE Joint Genome Institute"/>
            <person name="Kuo A."/>
            <person name="Kohler A."/>
            <person name="Nagy L.G."/>
            <person name="Floudas D."/>
            <person name="Copeland A."/>
            <person name="Barry K.W."/>
            <person name="Cichocki N."/>
            <person name="Veneault-Fourrey C."/>
            <person name="LaButti K."/>
            <person name="Lindquist E.A."/>
            <person name="Lipzen A."/>
            <person name="Lundell T."/>
            <person name="Morin E."/>
            <person name="Murat C."/>
            <person name="Sun H."/>
            <person name="Tunlid A."/>
            <person name="Henrissat B."/>
            <person name="Grigoriev I.V."/>
            <person name="Hibbett D.S."/>
            <person name="Martin F."/>
            <person name="Nordberg H.P."/>
            <person name="Cantor M.N."/>
            <person name="Hua S.X."/>
        </authorList>
    </citation>
    <scope>NUCLEOTIDE SEQUENCE [LARGE SCALE GENOMIC DNA]</scope>
    <source>
        <strain evidence="1 2">Foug A</strain>
    </source>
</reference>
<dbReference type="HOGENOM" id="CLU_154734_0_0_1"/>
<organism evidence="1 2">
    <name type="scientific">Scleroderma citrinum Foug A</name>
    <dbReference type="NCBI Taxonomy" id="1036808"/>
    <lineage>
        <taxon>Eukaryota</taxon>
        <taxon>Fungi</taxon>
        <taxon>Dikarya</taxon>
        <taxon>Basidiomycota</taxon>
        <taxon>Agaricomycotina</taxon>
        <taxon>Agaricomycetes</taxon>
        <taxon>Agaricomycetidae</taxon>
        <taxon>Boletales</taxon>
        <taxon>Sclerodermatineae</taxon>
        <taxon>Sclerodermataceae</taxon>
        <taxon>Scleroderma</taxon>
    </lineage>
</organism>
<dbReference type="InParanoid" id="A0A0C3DQN5"/>
<reference evidence="2" key="2">
    <citation type="submission" date="2015-01" db="EMBL/GenBank/DDBJ databases">
        <title>Evolutionary Origins and Diversification of the Mycorrhizal Mutualists.</title>
        <authorList>
            <consortium name="DOE Joint Genome Institute"/>
            <consortium name="Mycorrhizal Genomics Consortium"/>
            <person name="Kohler A."/>
            <person name="Kuo A."/>
            <person name="Nagy L.G."/>
            <person name="Floudas D."/>
            <person name="Copeland A."/>
            <person name="Barry K.W."/>
            <person name="Cichocki N."/>
            <person name="Veneault-Fourrey C."/>
            <person name="LaButti K."/>
            <person name="Lindquist E.A."/>
            <person name="Lipzen A."/>
            <person name="Lundell T."/>
            <person name="Morin E."/>
            <person name="Murat C."/>
            <person name="Riley R."/>
            <person name="Ohm R."/>
            <person name="Sun H."/>
            <person name="Tunlid A."/>
            <person name="Henrissat B."/>
            <person name="Grigoriev I.V."/>
            <person name="Hibbett D.S."/>
            <person name="Martin F."/>
        </authorList>
    </citation>
    <scope>NUCLEOTIDE SEQUENCE [LARGE SCALE GENOMIC DNA]</scope>
    <source>
        <strain evidence="2">Foug A</strain>
    </source>
</reference>
<evidence type="ECO:0000313" key="2">
    <source>
        <dbReference type="Proteomes" id="UP000053989"/>
    </source>
</evidence>
<dbReference type="OrthoDB" id="2800503at2759"/>
<sequence>AARKTTHKNVLYEVDSEDTVAWLRSPEGQRLFASKFGTEISLAYRPFSVLIEYVPIALELENPNVHRDIERRNNLPTRSIRSARWIKP</sequence>
<feature type="non-terminal residue" evidence="1">
    <location>
        <position position="88"/>
    </location>
</feature>